<sequence length="154" mass="17548">MVYTLDFLGIFGKFRRSFCIVDWVDKKMEDNVKKAQKGLVDTVLEENVGVVFSVDGRWDYENGQYVVDGLVERNNPEANVKTCSTRIHFSGNSCLWIRIHKVVKRRRGVVIWASVKLDTGMAHAARPLVSRVRVTFASAFQSLIGGYEEYLPTE</sequence>
<dbReference type="Proteomes" id="UP000229749">
    <property type="component" value="Unassembled WGS sequence"/>
</dbReference>
<dbReference type="EMBL" id="PFWS01000061">
    <property type="protein sequence ID" value="PJA46364.1"/>
    <property type="molecule type" value="Genomic_DNA"/>
</dbReference>
<evidence type="ECO:0000313" key="2">
    <source>
        <dbReference type="Proteomes" id="UP000229749"/>
    </source>
</evidence>
<organism evidence="1 2">
    <name type="scientific">Candidatus Uhrbacteria bacterium CG_4_9_14_3_um_filter_36_7</name>
    <dbReference type="NCBI Taxonomy" id="1975033"/>
    <lineage>
        <taxon>Bacteria</taxon>
        <taxon>Candidatus Uhriibacteriota</taxon>
    </lineage>
</organism>
<dbReference type="AlphaFoldDB" id="A0A2M7XES9"/>
<reference evidence="2" key="1">
    <citation type="submission" date="2017-09" db="EMBL/GenBank/DDBJ databases">
        <title>Depth-based differentiation of microbial function through sediment-hosted aquifers and enrichment of novel symbionts in the deep terrestrial subsurface.</title>
        <authorList>
            <person name="Probst A.J."/>
            <person name="Ladd B."/>
            <person name="Jarett J.K."/>
            <person name="Geller-Mcgrath D.E."/>
            <person name="Sieber C.M.K."/>
            <person name="Emerson J.B."/>
            <person name="Anantharaman K."/>
            <person name="Thomas B.C."/>
            <person name="Malmstrom R."/>
            <person name="Stieglmeier M."/>
            <person name="Klingl A."/>
            <person name="Woyke T."/>
            <person name="Ryan C.M."/>
            <person name="Banfield J.F."/>
        </authorList>
    </citation>
    <scope>NUCLEOTIDE SEQUENCE [LARGE SCALE GENOMIC DNA]</scope>
</reference>
<comment type="caution">
    <text evidence="1">The sequence shown here is derived from an EMBL/GenBank/DDBJ whole genome shotgun (WGS) entry which is preliminary data.</text>
</comment>
<accession>A0A2M7XES9</accession>
<proteinExistence type="predicted"/>
<evidence type="ECO:0000313" key="1">
    <source>
        <dbReference type="EMBL" id="PJA46364.1"/>
    </source>
</evidence>
<name>A0A2M7XES9_9BACT</name>
<protein>
    <submittedName>
        <fullName evidence="1">Uncharacterized protein</fullName>
    </submittedName>
</protein>
<gene>
    <name evidence="1" type="ORF">CO172_03800</name>
</gene>